<sequence length="259" mass="29004">MLHVCLFSLQIHKDLVAPVYIIGLLISNLIQLCCFIALISSDENKICNIFHQIQEFGLIVSVCFMVVISLERYLCVAWPLWYRLKKNNRTSAIVFMVIWIISGVIWCVELFACSSKIFMACFLIIPFPLFIFFLCGSLKALSAARSVSTEEKRRIIAILVLVLFTYTLLYLPEILVMTSKKLRCNGPFNRIAMSLFSFSPLIDLLLYVFMKKGIGDKILASLCSRVVQNVISASENSVNTQSGSPMQMVGEGESTGGGV</sequence>
<dbReference type="GO" id="GO:0004930">
    <property type="term" value="F:G protein-coupled receptor activity"/>
    <property type="evidence" value="ECO:0007669"/>
    <property type="project" value="UniProtKB-KW"/>
</dbReference>
<dbReference type="AlphaFoldDB" id="A0A3B3CW98"/>
<dbReference type="InterPro" id="IPR000276">
    <property type="entry name" value="GPCR_Rhodpsn"/>
</dbReference>
<dbReference type="Proteomes" id="UP000261560">
    <property type="component" value="Unplaced"/>
</dbReference>
<accession>A0A3B3CW98</accession>
<reference evidence="13" key="1">
    <citation type="submission" date="2025-08" db="UniProtKB">
        <authorList>
            <consortium name="Ensembl"/>
        </authorList>
    </citation>
    <scope>IDENTIFICATION</scope>
</reference>
<evidence type="ECO:0000259" key="12">
    <source>
        <dbReference type="PROSITE" id="PS50262"/>
    </source>
</evidence>
<feature type="transmembrane region" description="Helical" evidence="11">
    <location>
        <begin position="59"/>
        <end position="81"/>
    </location>
</feature>
<comment type="similarity">
    <text evidence="9">Belongs to the G-protein coupled receptor 1 family.</text>
</comment>
<organism evidence="13 14">
    <name type="scientific">Oryzias melastigma</name>
    <name type="common">Marine medaka</name>
    <dbReference type="NCBI Taxonomy" id="30732"/>
    <lineage>
        <taxon>Eukaryota</taxon>
        <taxon>Metazoa</taxon>
        <taxon>Chordata</taxon>
        <taxon>Craniata</taxon>
        <taxon>Vertebrata</taxon>
        <taxon>Euteleostomi</taxon>
        <taxon>Actinopterygii</taxon>
        <taxon>Neopterygii</taxon>
        <taxon>Teleostei</taxon>
        <taxon>Neoteleostei</taxon>
        <taxon>Acanthomorphata</taxon>
        <taxon>Ovalentaria</taxon>
        <taxon>Atherinomorphae</taxon>
        <taxon>Beloniformes</taxon>
        <taxon>Adrianichthyidae</taxon>
        <taxon>Oryziinae</taxon>
        <taxon>Oryzias</taxon>
    </lineage>
</organism>
<feature type="transmembrane region" description="Helical" evidence="11">
    <location>
        <begin position="191"/>
        <end position="209"/>
    </location>
</feature>
<dbReference type="PANTHER" id="PTHR24232">
    <property type="entry name" value="G-PROTEIN COUPLED RECEPTOR"/>
    <property type="match status" value="1"/>
</dbReference>
<evidence type="ECO:0000256" key="1">
    <source>
        <dbReference type="ARBA" id="ARBA00004141"/>
    </source>
</evidence>
<dbReference type="GeneTree" id="ENSGT00940000164014"/>
<keyword evidence="14" id="KW-1185">Reference proteome</keyword>
<feature type="transmembrane region" description="Helical" evidence="11">
    <location>
        <begin position="117"/>
        <end position="135"/>
    </location>
</feature>
<keyword evidence="4 9" id="KW-0297">G-protein coupled receptor</keyword>
<comment type="subcellular location">
    <subcellularLocation>
        <location evidence="1">Membrane</location>
        <topology evidence="1">Multi-pass membrane protein</topology>
    </subcellularLocation>
</comment>
<dbReference type="SUPFAM" id="SSF81321">
    <property type="entry name" value="Family A G protein-coupled receptor-like"/>
    <property type="match status" value="1"/>
</dbReference>
<evidence type="ECO:0000256" key="5">
    <source>
        <dbReference type="ARBA" id="ARBA00023136"/>
    </source>
</evidence>
<dbReference type="Pfam" id="PF00001">
    <property type="entry name" value="7tm_1"/>
    <property type="match status" value="1"/>
</dbReference>
<dbReference type="InterPro" id="IPR017452">
    <property type="entry name" value="GPCR_Rhodpsn_7TM"/>
</dbReference>
<dbReference type="PaxDb" id="30732-ENSOMEP00000022083"/>
<dbReference type="STRING" id="30732.ENSOMEP00000022083"/>
<feature type="transmembrane region" description="Helical" evidence="11">
    <location>
        <begin position="93"/>
        <end position="111"/>
    </location>
</feature>
<reference evidence="13" key="2">
    <citation type="submission" date="2025-09" db="UniProtKB">
        <authorList>
            <consortium name="Ensembl"/>
        </authorList>
    </citation>
    <scope>IDENTIFICATION</scope>
</reference>
<keyword evidence="8 9" id="KW-0807">Transducer</keyword>
<evidence type="ECO:0000256" key="3">
    <source>
        <dbReference type="ARBA" id="ARBA00022989"/>
    </source>
</evidence>
<dbReference type="GO" id="GO:0035025">
    <property type="term" value="P:positive regulation of Rho protein signal transduction"/>
    <property type="evidence" value="ECO:0007669"/>
    <property type="project" value="TreeGrafter"/>
</dbReference>
<evidence type="ECO:0000256" key="10">
    <source>
        <dbReference type="SAM" id="MobiDB-lite"/>
    </source>
</evidence>
<dbReference type="GO" id="GO:0007200">
    <property type="term" value="P:phospholipase C-activating G protein-coupled receptor signaling pathway"/>
    <property type="evidence" value="ECO:0007669"/>
    <property type="project" value="TreeGrafter"/>
</dbReference>
<evidence type="ECO:0000256" key="11">
    <source>
        <dbReference type="SAM" id="Phobius"/>
    </source>
</evidence>
<keyword evidence="5 11" id="KW-0472">Membrane</keyword>
<dbReference type="PANTHER" id="PTHR24232:SF85">
    <property type="entry name" value="G-PROTEIN COUPLED RECEPTOR 4"/>
    <property type="match status" value="1"/>
</dbReference>
<evidence type="ECO:0000256" key="6">
    <source>
        <dbReference type="ARBA" id="ARBA00023170"/>
    </source>
</evidence>
<feature type="region of interest" description="Disordered" evidence="10">
    <location>
        <begin position="237"/>
        <end position="259"/>
    </location>
</feature>
<keyword evidence="6 9" id="KW-0675">Receptor</keyword>
<feature type="domain" description="G-protein coupled receptors family 1 profile" evidence="12">
    <location>
        <begin position="1"/>
        <end position="207"/>
    </location>
</feature>
<evidence type="ECO:0000256" key="2">
    <source>
        <dbReference type="ARBA" id="ARBA00022692"/>
    </source>
</evidence>
<evidence type="ECO:0000256" key="9">
    <source>
        <dbReference type="RuleBase" id="RU000688"/>
    </source>
</evidence>
<protein>
    <recommendedName>
        <fullName evidence="12">G-protein coupled receptors family 1 profile domain-containing protein</fullName>
    </recommendedName>
</protein>
<dbReference type="OMA" id="CERYLVI"/>
<keyword evidence="2 9" id="KW-0812">Transmembrane</keyword>
<dbReference type="PROSITE" id="PS50262">
    <property type="entry name" value="G_PROTEIN_RECEP_F1_2"/>
    <property type="match status" value="1"/>
</dbReference>
<dbReference type="Ensembl" id="ENSOMET00000015678.1">
    <property type="protein sequence ID" value="ENSOMEP00000022083.1"/>
    <property type="gene ID" value="ENSOMEG00000001425.1"/>
</dbReference>
<dbReference type="Gene3D" id="1.20.1070.10">
    <property type="entry name" value="Rhodopsin 7-helix transmembrane proteins"/>
    <property type="match status" value="1"/>
</dbReference>
<dbReference type="PROSITE" id="PS00237">
    <property type="entry name" value="G_PROTEIN_RECEP_F1_1"/>
    <property type="match status" value="1"/>
</dbReference>
<evidence type="ECO:0000256" key="7">
    <source>
        <dbReference type="ARBA" id="ARBA00023180"/>
    </source>
</evidence>
<feature type="transmembrane region" description="Helical" evidence="11">
    <location>
        <begin position="15"/>
        <end position="39"/>
    </location>
</feature>
<evidence type="ECO:0000313" key="13">
    <source>
        <dbReference type="Ensembl" id="ENSOMEP00000022083.1"/>
    </source>
</evidence>
<evidence type="ECO:0000256" key="8">
    <source>
        <dbReference type="ARBA" id="ARBA00023224"/>
    </source>
</evidence>
<evidence type="ECO:0000256" key="4">
    <source>
        <dbReference type="ARBA" id="ARBA00023040"/>
    </source>
</evidence>
<dbReference type="PRINTS" id="PR00237">
    <property type="entry name" value="GPCRRHODOPSN"/>
</dbReference>
<evidence type="ECO:0000313" key="14">
    <source>
        <dbReference type="Proteomes" id="UP000261560"/>
    </source>
</evidence>
<keyword evidence="7" id="KW-0325">Glycoprotein</keyword>
<feature type="transmembrane region" description="Helical" evidence="11">
    <location>
        <begin position="155"/>
        <end position="171"/>
    </location>
</feature>
<keyword evidence="3 11" id="KW-1133">Transmembrane helix</keyword>
<name>A0A3B3CW98_ORYME</name>
<dbReference type="GO" id="GO:0005886">
    <property type="term" value="C:plasma membrane"/>
    <property type="evidence" value="ECO:0007669"/>
    <property type="project" value="TreeGrafter"/>
</dbReference>
<proteinExistence type="inferred from homology"/>